<accession>A0ABR3ENJ8</accession>
<feature type="compositionally biased region" description="Basic and acidic residues" evidence="1">
    <location>
        <begin position="75"/>
        <end position="93"/>
    </location>
</feature>
<reference evidence="2 3" key="1">
    <citation type="submission" date="2024-02" db="EMBL/GenBank/DDBJ databases">
        <title>A draft genome for the cacao thread blight pathogen Marasmius crinis-equi.</title>
        <authorList>
            <person name="Cohen S.P."/>
            <person name="Baruah I.K."/>
            <person name="Amoako-Attah I."/>
            <person name="Bukari Y."/>
            <person name="Meinhardt L.W."/>
            <person name="Bailey B.A."/>
        </authorList>
    </citation>
    <scope>NUCLEOTIDE SEQUENCE [LARGE SCALE GENOMIC DNA]</scope>
    <source>
        <strain evidence="2 3">GH-76</strain>
    </source>
</reference>
<evidence type="ECO:0000313" key="2">
    <source>
        <dbReference type="EMBL" id="KAL0564464.1"/>
    </source>
</evidence>
<dbReference type="EMBL" id="JBAHYK010002766">
    <property type="protein sequence ID" value="KAL0564464.1"/>
    <property type="molecule type" value="Genomic_DNA"/>
</dbReference>
<evidence type="ECO:0000313" key="3">
    <source>
        <dbReference type="Proteomes" id="UP001465976"/>
    </source>
</evidence>
<feature type="region of interest" description="Disordered" evidence="1">
    <location>
        <begin position="43"/>
        <end position="138"/>
    </location>
</feature>
<sequence>MTVVFDENSYESILGRYDSEESIDMFGGHGIVPETASLHSATSLSTSLRRAAPEPEKRVRFDSKVSYAGPAQADPADRETEHGRRHAAFDQQDRVLTTHATEIQGHPSPSNLSPSHRHHRPASAILENTPHERDLRVGPPPDVDYKYLEQLHDRVVVQVRVRHGLLPLRLPSTTENLRVLILLNYLHRALTDKEMTTVRLNNLQSFDEAEKAKAVRRTWFGDVEARLRRGEGKSENGCSLRWVDFLEGWIFVELKAEKVQWKGKQEDGFTLVTRREA</sequence>
<proteinExistence type="predicted"/>
<evidence type="ECO:0000256" key="1">
    <source>
        <dbReference type="SAM" id="MobiDB-lite"/>
    </source>
</evidence>
<feature type="compositionally biased region" description="Basic and acidic residues" evidence="1">
    <location>
        <begin position="51"/>
        <end position="63"/>
    </location>
</feature>
<keyword evidence="3" id="KW-1185">Reference proteome</keyword>
<organism evidence="2 3">
    <name type="scientific">Marasmius crinis-equi</name>
    <dbReference type="NCBI Taxonomy" id="585013"/>
    <lineage>
        <taxon>Eukaryota</taxon>
        <taxon>Fungi</taxon>
        <taxon>Dikarya</taxon>
        <taxon>Basidiomycota</taxon>
        <taxon>Agaricomycotina</taxon>
        <taxon>Agaricomycetes</taxon>
        <taxon>Agaricomycetidae</taxon>
        <taxon>Agaricales</taxon>
        <taxon>Marasmiineae</taxon>
        <taxon>Marasmiaceae</taxon>
        <taxon>Marasmius</taxon>
    </lineage>
</organism>
<comment type="caution">
    <text evidence="2">The sequence shown here is derived from an EMBL/GenBank/DDBJ whole genome shotgun (WGS) entry which is preliminary data.</text>
</comment>
<feature type="compositionally biased region" description="Polar residues" evidence="1">
    <location>
        <begin position="94"/>
        <end position="114"/>
    </location>
</feature>
<protein>
    <submittedName>
        <fullName evidence="2">Uncharacterized protein</fullName>
    </submittedName>
</protein>
<dbReference type="Proteomes" id="UP001465976">
    <property type="component" value="Unassembled WGS sequence"/>
</dbReference>
<gene>
    <name evidence="2" type="ORF">V5O48_017582</name>
</gene>
<name>A0ABR3ENJ8_9AGAR</name>